<dbReference type="SUPFAM" id="SSF51556">
    <property type="entry name" value="Metallo-dependent hydrolases"/>
    <property type="match status" value="1"/>
</dbReference>
<keyword evidence="1" id="KW-0732">Signal</keyword>
<dbReference type="Gene3D" id="2.30.40.10">
    <property type="entry name" value="Urease, subunit C, domain 1"/>
    <property type="match status" value="1"/>
</dbReference>
<organism evidence="3 4">
    <name type="scientific">Undibacterium macrobrachii</name>
    <dbReference type="NCBI Taxonomy" id="1119058"/>
    <lineage>
        <taxon>Bacteria</taxon>
        <taxon>Pseudomonadati</taxon>
        <taxon>Pseudomonadota</taxon>
        <taxon>Betaproteobacteria</taxon>
        <taxon>Burkholderiales</taxon>
        <taxon>Oxalobacteraceae</taxon>
        <taxon>Undibacterium</taxon>
    </lineage>
</organism>
<dbReference type="PANTHER" id="PTHR43135">
    <property type="entry name" value="ALPHA-D-RIBOSE 1-METHYLPHOSPHONATE 5-TRIPHOSPHATE DIPHOSPHATASE"/>
    <property type="match status" value="1"/>
</dbReference>
<dbReference type="SUPFAM" id="SSF51338">
    <property type="entry name" value="Composite domain of metallo-dependent hydrolases"/>
    <property type="match status" value="1"/>
</dbReference>
<dbReference type="CDD" id="cd01299">
    <property type="entry name" value="Met_dep_hydrolase_A"/>
    <property type="match status" value="1"/>
</dbReference>
<dbReference type="PANTHER" id="PTHR43135:SF3">
    <property type="entry name" value="ALPHA-D-RIBOSE 1-METHYLPHOSPHONATE 5-TRIPHOSPHATE DIPHOSPHATASE"/>
    <property type="match status" value="1"/>
</dbReference>
<dbReference type="Proteomes" id="UP000620127">
    <property type="component" value="Unassembled WGS sequence"/>
</dbReference>
<accession>A0ABQ2X9J2</accession>
<proteinExistence type="predicted"/>
<comment type="caution">
    <text evidence="3">The sequence shown here is derived from an EMBL/GenBank/DDBJ whole genome shotgun (WGS) entry which is preliminary data.</text>
</comment>
<dbReference type="InterPro" id="IPR006680">
    <property type="entry name" value="Amidohydro-rel"/>
</dbReference>
<dbReference type="InterPro" id="IPR057744">
    <property type="entry name" value="OTAase-like"/>
</dbReference>
<feature type="chain" id="PRO_5045553540" evidence="1">
    <location>
        <begin position="23"/>
        <end position="434"/>
    </location>
</feature>
<feature type="domain" description="Amidohydrolase-related" evidence="2">
    <location>
        <begin position="74"/>
        <end position="426"/>
    </location>
</feature>
<dbReference type="InterPro" id="IPR032466">
    <property type="entry name" value="Metal_Hydrolase"/>
</dbReference>
<feature type="signal peptide" evidence="1">
    <location>
        <begin position="1"/>
        <end position="22"/>
    </location>
</feature>
<sequence>MNKLKSMSLAIACCALATPAFAASTVVNCGKLLDVKNGVWRDKVSVTIENNQIVSITPMKADAASVDLSGYSCLPGLIDMHVHLSHDPKPQVEQLRARLTSDPADYAYASIKLAERTLLSGFTTVRDLGAGDGLNVSMKRAIEAGSIIGPRLFTAGKSIATTGGHADPSNGLSMAMRNAIGKPGPEQGVINGVDSAREAVRSRYQEGADLIKITATAGVLSQASSGENTQFTDEELKAIIQTAKDYGFRVAAHAHGNEGIKRALRAGIDSIEHGTYMDDEAIALFKKNGAWYVPTISAGKFVADKAKVPNYFSPLVQPKAAAIGPLIQSTFARAYKAGVKIAFGTDAGVFPNGDNAKEFRYMVEAGMPELAAIRSATLSAAELLNQSKRLGSIEPNFAADIIAVKGDPLKDISVLEKVDFVMKDGVVYKRPDAK</sequence>
<dbReference type="InterPro" id="IPR051781">
    <property type="entry name" value="Metallo-dep_Hydrolase"/>
</dbReference>
<dbReference type="Gene3D" id="3.20.20.140">
    <property type="entry name" value="Metal-dependent hydrolases"/>
    <property type="match status" value="1"/>
</dbReference>
<evidence type="ECO:0000313" key="4">
    <source>
        <dbReference type="Proteomes" id="UP000620127"/>
    </source>
</evidence>
<evidence type="ECO:0000313" key="3">
    <source>
        <dbReference type="EMBL" id="GGX05799.1"/>
    </source>
</evidence>
<dbReference type="Pfam" id="PF01979">
    <property type="entry name" value="Amidohydro_1"/>
    <property type="match status" value="1"/>
</dbReference>
<evidence type="ECO:0000259" key="2">
    <source>
        <dbReference type="Pfam" id="PF01979"/>
    </source>
</evidence>
<reference evidence="4" key="1">
    <citation type="journal article" date="2019" name="Int. J. Syst. Evol. Microbiol.">
        <title>The Global Catalogue of Microorganisms (GCM) 10K type strain sequencing project: providing services to taxonomists for standard genome sequencing and annotation.</title>
        <authorList>
            <consortium name="The Broad Institute Genomics Platform"/>
            <consortium name="The Broad Institute Genome Sequencing Center for Infectious Disease"/>
            <person name="Wu L."/>
            <person name="Ma J."/>
        </authorList>
    </citation>
    <scope>NUCLEOTIDE SEQUENCE [LARGE SCALE GENOMIC DNA]</scope>
    <source>
        <strain evidence="4">KCTC 23916</strain>
    </source>
</reference>
<dbReference type="EMBL" id="BMYT01000001">
    <property type="protein sequence ID" value="GGX05799.1"/>
    <property type="molecule type" value="Genomic_DNA"/>
</dbReference>
<keyword evidence="4" id="KW-1185">Reference proteome</keyword>
<name>A0ABQ2X9J2_9BURK</name>
<evidence type="ECO:0000256" key="1">
    <source>
        <dbReference type="SAM" id="SignalP"/>
    </source>
</evidence>
<gene>
    <name evidence="3" type="ORF">GCM10011282_10240</name>
</gene>
<protein>
    <submittedName>
        <fullName evidence="3">Xaa-Pro dipeptidase</fullName>
    </submittedName>
</protein>
<dbReference type="InterPro" id="IPR011059">
    <property type="entry name" value="Metal-dep_hydrolase_composite"/>
</dbReference>